<dbReference type="VEuPathDB" id="FungiDB:AeMF1_013389"/>
<evidence type="ECO:0000256" key="7">
    <source>
        <dbReference type="ARBA" id="ARBA00022729"/>
    </source>
</evidence>
<keyword evidence="9" id="KW-0119">Carbohydrate metabolism</keyword>
<dbReference type="GO" id="GO:0045493">
    <property type="term" value="P:xylan catabolic process"/>
    <property type="evidence" value="ECO:0007669"/>
    <property type="project" value="UniProtKB-KW"/>
</dbReference>
<evidence type="ECO:0000256" key="6">
    <source>
        <dbReference type="ARBA" id="ARBA00022651"/>
    </source>
</evidence>
<dbReference type="Proteomes" id="UP000481153">
    <property type="component" value="Unassembled WGS sequence"/>
</dbReference>
<evidence type="ECO:0000256" key="3">
    <source>
        <dbReference type="ARBA" id="ARBA00007396"/>
    </source>
</evidence>
<dbReference type="EMBL" id="VJMJ01000067">
    <property type="protein sequence ID" value="KAF0739017.1"/>
    <property type="molecule type" value="Genomic_DNA"/>
</dbReference>
<dbReference type="SUPFAM" id="SSF75005">
    <property type="entry name" value="Arabinanase/levansucrase/invertase"/>
    <property type="match status" value="1"/>
</dbReference>
<evidence type="ECO:0000256" key="8">
    <source>
        <dbReference type="ARBA" id="ARBA00022801"/>
    </source>
</evidence>
<dbReference type="AlphaFoldDB" id="A0A6G0XFG7"/>
<evidence type="ECO:0000256" key="11">
    <source>
        <dbReference type="ARBA" id="ARBA00023326"/>
    </source>
</evidence>
<keyword evidence="5" id="KW-0964">Secreted</keyword>
<evidence type="ECO:0000313" key="13">
    <source>
        <dbReference type="Proteomes" id="UP000481153"/>
    </source>
</evidence>
<dbReference type="GO" id="GO:0005576">
    <property type="term" value="C:extracellular region"/>
    <property type="evidence" value="ECO:0007669"/>
    <property type="project" value="UniProtKB-SubCell"/>
</dbReference>
<dbReference type="Pfam" id="PF03664">
    <property type="entry name" value="Glyco_hydro_62"/>
    <property type="match status" value="1"/>
</dbReference>
<dbReference type="InterPro" id="IPR023296">
    <property type="entry name" value="Glyco_hydro_beta-prop_sf"/>
</dbReference>
<evidence type="ECO:0000313" key="12">
    <source>
        <dbReference type="EMBL" id="KAF0739017.1"/>
    </source>
</evidence>
<evidence type="ECO:0000256" key="10">
    <source>
        <dbReference type="ARBA" id="ARBA00023295"/>
    </source>
</evidence>
<dbReference type="PANTHER" id="PTHR40631">
    <property type="entry name" value="ALPHA-L-ARABINOFURANOSIDASE AXHA-2-RELATED"/>
    <property type="match status" value="1"/>
</dbReference>
<organism evidence="12 13">
    <name type="scientific">Aphanomyces euteiches</name>
    <dbReference type="NCBI Taxonomy" id="100861"/>
    <lineage>
        <taxon>Eukaryota</taxon>
        <taxon>Sar</taxon>
        <taxon>Stramenopiles</taxon>
        <taxon>Oomycota</taxon>
        <taxon>Saprolegniomycetes</taxon>
        <taxon>Saprolegniales</taxon>
        <taxon>Verrucalvaceae</taxon>
        <taxon>Aphanomyces</taxon>
    </lineage>
</organism>
<name>A0A6G0XFG7_9STRA</name>
<keyword evidence="13" id="KW-1185">Reference proteome</keyword>
<comment type="subcellular location">
    <subcellularLocation>
        <location evidence="2">Secreted</location>
    </subcellularLocation>
</comment>
<keyword evidence="6" id="KW-0858">Xylan degradation</keyword>
<comment type="similarity">
    <text evidence="3">Belongs to the glycosyl hydrolase 62 family.</text>
</comment>
<keyword evidence="10" id="KW-0326">Glycosidase</keyword>
<comment type="caution">
    <text evidence="12">The sequence shown here is derived from an EMBL/GenBank/DDBJ whole genome shotgun (WGS) entry which is preliminary data.</text>
</comment>
<keyword evidence="11" id="KW-0624">Polysaccharide degradation</keyword>
<dbReference type="PANTHER" id="PTHR40631:SF1">
    <property type="entry name" value="ALPHA-L-ARABINOFURANOSIDASE AXHA-2-RELATED"/>
    <property type="match status" value="1"/>
</dbReference>
<keyword evidence="7" id="KW-0732">Signal</keyword>
<accession>A0A6G0XFG7</accession>
<sequence length="330" mass="36156">MLVGEANASADSFATSNTTASTAAFCDLPKTLKWTSTRPLAQPQHGWTSLKDFTNVVYNGKHLVYGSVYTGTKYVSTGISPFTNWSDMATATQNIMPFSAPAPTLFFFSPKNIWVLAYQWGSARFTYRTSTDPSNVNAWSAEKPLFTGANPVGSPSGFLDQTIIADDKNVHMFFAADNGHIYKTSMPIGNFPGNFGSSYTTVLSDSRANIDEAVQVYKLKGQNKYLMIIEAMGSRGDYFRSFTAPTLDGPWTVQAGTESNPFAGKANSGATWTNWISHGDLVRTNPDETFTIDPCNLQFLYQGFNPSSKAPYDALHFLPAVLTLQNPVRQ</sequence>
<keyword evidence="8" id="KW-0378">Hydrolase</keyword>
<comment type="catalytic activity">
    <reaction evidence="1">
        <text>Hydrolysis of terminal non-reducing alpha-L-arabinofuranoside residues in alpha-L-arabinosides.</text>
        <dbReference type="EC" id="3.2.1.55"/>
    </reaction>
</comment>
<protein>
    <recommendedName>
        <fullName evidence="4">non-reducing end alpha-L-arabinofuranosidase</fullName>
        <ecNumber evidence="4">3.2.1.55</ecNumber>
    </recommendedName>
</protein>
<dbReference type="GO" id="GO:0046556">
    <property type="term" value="F:alpha-L-arabinofuranosidase activity"/>
    <property type="evidence" value="ECO:0007669"/>
    <property type="project" value="UniProtKB-EC"/>
</dbReference>
<proteinExistence type="inferred from homology"/>
<gene>
    <name evidence="12" type="ORF">Ae201684_005205</name>
</gene>
<dbReference type="Gene3D" id="2.115.10.20">
    <property type="entry name" value="Glycosyl hydrolase domain, family 43"/>
    <property type="match status" value="1"/>
</dbReference>
<dbReference type="GO" id="GO:0046373">
    <property type="term" value="P:L-arabinose metabolic process"/>
    <property type="evidence" value="ECO:0007669"/>
    <property type="project" value="InterPro"/>
</dbReference>
<evidence type="ECO:0000256" key="1">
    <source>
        <dbReference type="ARBA" id="ARBA00001462"/>
    </source>
</evidence>
<dbReference type="EC" id="3.2.1.55" evidence="4"/>
<evidence type="ECO:0000256" key="2">
    <source>
        <dbReference type="ARBA" id="ARBA00004613"/>
    </source>
</evidence>
<evidence type="ECO:0000256" key="4">
    <source>
        <dbReference type="ARBA" id="ARBA00012670"/>
    </source>
</evidence>
<evidence type="ECO:0000256" key="9">
    <source>
        <dbReference type="ARBA" id="ARBA00023277"/>
    </source>
</evidence>
<evidence type="ECO:0000256" key="5">
    <source>
        <dbReference type="ARBA" id="ARBA00022525"/>
    </source>
</evidence>
<dbReference type="InterPro" id="IPR005193">
    <property type="entry name" value="GH62_arabinosidase"/>
</dbReference>
<reference evidence="12 13" key="1">
    <citation type="submission" date="2019-07" db="EMBL/GenBank/DDBJ databases">
        <title>Genomics analysis of Aphanomyces spp. identifies a new class of oomycete effector associated with host adaptation.</title>
        <authorList>
            <person name="Gaulin E."/>
        </authorList>
    </citation>
    <scope>NUCLEOTIDE SEQUENCE [LARGE SCALE GENOMIC DNA]</scope>
    <source>
        <strain evidence="12 13">ATCC 201684</strain>
    </source>
</reference>